<dbReference type="GeneID" id="19350969"/>
<dbReference type="GO" id="GO:0004519">
    <property type="term" value="F:endonuclease activity"/>
    <property type="evidence" value="ECO:0007669"/>
    <property type="project" value="InterPro"/>
</dbReference>
<accession>A0A023UNG0</accession>
<keyword evidence="2" id="KW-0496">Mitochondrion</keyword>
<name>A0A023UNG0_9ASCO</name>
<dbReference type="InterPro" id="IPR027434">
    <property type="entry name" value="Homing_endonucl"/>
</dbReference>
<gene>
    <name evidence="2" type="primary">orf359</name>
</gene>
<organism evidence="2">
    <name type="scientific">Magnusiomyces ingens</name>
    <dbReference type="NCBI Taxonomy" id="44077"/>
    <lineage>
        <taxon>Eukaryota</taxon>
        <taxon>Fungi</taxon>
        <taxon>Dikarya</taxon>
        <taxon>Ascomycota</taxon>
        <taxon>Saccharomycotina</taxon>
        <taxon>Dipodascomycetes</taxon>
        <taxon>Dipodascales</taxon>
        <taxon>Dipodascaceae</taxon>
        <taxon>Magnusiomyces</taxon>
    </lineage>
</organism>
<dbReference type="AlphaFoldDB" id="A0A023UNG0"/>
<dbReference type="RefSeq" id="YP_009029665.1">
    <property type="nucleotide sequence ID" value="NC_024093.1"/>
</dbReference>
<dbReference type="EMBL" id="KJ459950">
    <property type="protein sequence ID" value="AHY04918.1"/>
    <property type="molecule type" value="Genomic_DNA"/>
</dbReference>
<dbReference type="InterPro" id="IPR004860">
    <property type="entry name" value="LAGLIDADG_dom"/>
</dbReference>
<geneLocation type="mitochondrion" evidence="2"/>
<dbReference type="PANTHER" id="PTHR37520:SF1">
    <property type="entry name" value="INTRON-ENCODED DNA ENDONUCLEASE AI2A-RELATED"/>
    <property type="match status" value="1"/>
</dbReference>
<feature type="domain" description="Homing endonuclease LAGLIDADG" evidence="1">
    <location>
        <begin position="133"/>
        <end position="220"/>
    </location>
</feature>
<dbReference type="PANTHER" id="PTHR37520">
    <property type="entry name" value="INTRON-ENCODED DNA ENDONUCLEASE AI2A-RELATED"/>
    <property type="match status" value="1"/>
</dbReference>
<dbReference type="SUPFAM" id="SSF55608">
    <property type="entry name" value="Homing endonucleases"/>
    <property type="match status" value="2"/>
</dbReference>
<feature type="domain" description="Homing endonuclease LAGLIDADG" evidence="1">
    <location>
        <begin position="240"/>
        <end position="323"/>
    </location>
</feature>
<dbReference type="Gene3D" id="3.10.28.10">
    <property type="entry name" value="Homing endonucleases"/>
    <property type="match status" value="2"/>
</dbReference>
<protein>
    <recommendedName>
        <fullName evidence="1">Homing endonuclease LAGLIDADG domain-containing protein</fullName>
    </recommendedName>
</protein>
<sequence>QMWPIWYVNINLYFAMCEKISMWMLTTMIMSQFMLYMYIMYSQLLMFANMVKKLMITMFMIMKFKILYINLYNMYKYMRNNLQMTNSMINYMLMLKKFMYNMKMLMLKRNNSYLVGISETTRETSNNKFNEWLAGLMDGDGYLGVSKQGYTSCEMTVALKDEKALQQMKQKFGGSVKLRSGVKAVRYRLHNKEGMIKLINAMNGNMRNTKRLPQLHNVCSILNLDIINPIPLEKDNNWFIGFFDADGTINYSLKNNYPQLTISVTNKLMVDVEYYKQFFNGNMYYDKAQNGYYKWTIQGKEDVLNFINHIKSNPSRTTKFNKLMLTPTFYELKELKAYKAPINSILHKAWLNFEDKWKN</sequence>
<feature type="non-terminal residue" evidence="2">
    <location>
        <position position="1"/>
    </location>
</feature>
<dbReference type="Pfam" id="PF00961">
    <property type="entry name" value="LAGLIDADG_1"/>
    <property type="match status" value="2"/>
</dbReference>
<reference evidence="2" key="1">
    <citation type="journal article" date="2014" name="Proc. Natl. Acad. Sci. U.S.A.">
        <title>Massive programmed translational jumping in mitochondria.</title>
        <authorList>
            <person name="Lang B.F."/>
            <person name="Jakubkova M."/>
            <person name="Hegedusova E."/>
            <person name="Daoud R."/>
            <person name="Forget L."/>
            <person name="Brejova B."/>
            <person name="Vinar T."/>
            <person name="Kosa P."/>
            <person name="Fricova D."/>
            <person name="Nebohacova M."/>
            <person name="Griac P."/>
            <person name="Tomaska L."/>
            <person name="Burger G."/>
            <person name="Nosek J."/>
        </authorList>
    </citation>
    <scope>NUCLEOTIDE SEQUENCE</scope>
    <source>
        <strain evidence="2">NRRL Y-17630</strain>
    </source>
</reference>
<evidence type="ECO:0000259" key="1">
    <source>
        <dbReference type="Pfam" id="PF00961"/>
    </source>
</evidence>
<evidence type="ECO:0000313" key="2">
    <source>
        <dbReference type="EMBL" id="AHY04918.1"/>
    </source>
</evidence>
<proteinExistence type="predicted"/>